<dbReference type="Proteomes" id="UP000029554">
    <property type="component" value="Unassembled WGS sequence"/>
</dbReference>
<protein>
    <submittedName>
        <fullName evidence="1">Uncharacterized protein</fullName>
    </submittedName>
</protein>
<organism evidence="1 2">
    <name type="scientific">Flavobacterium aquatile LMG 4008 = ATCC 11947</name>
    <dbReference type="NCBI Taxonomy" id="1453498"/>
    <lineage>
        <taxon>Bacteria</taxon>
        <taxon>Pseudomonadati</taxon>
        <taxon>Bacteroidota</taxon>
        <taxon>Flavobacteriia</taxon>
        <taxon>Flavobacteriales</taxon>
        <taxon>Flavobacteriaceae</taxon>
        <taxon>Flavobacterium</taxon>
    </lineage>
</organism>
<dbReference type="EMBL" id="JRHH01000006">
    <property type="protein sequence ID" value="KGD66758.1"/>
    <property type="molecule type" value="Genomic_DNA"/>
</dbReference>
<evidence type="ECO:0000313" key="2">
    <source>
        <dbReference type="Proteomes" id="UP000029554"/>
    </source>
</evidence>
<gene>
    <name evidence="1" type="ORF">LG45_15075</name>
</gene>
<dbReference type="AlphaFoldDB" id="A0A095TWM1"/>
<dbReference type="eggNOG" id="ENOG5030R23">
    <property type="taxonomic scope" value="Bacteria"/>
</dbReference>
<reference evidence="1 2" key="1">
    <citation type="submission" date="2014-09" db="EMBL/GenBank/DDBJ databases">
        <title>Whole Genome Shotgun of Flavobacterium aquatile LMG 4008.</title>
        <authorList>
            <person name="Gale A.N."/>
            <person name="Pipes S.E."/>
            <person name="Newman J.D."/>
        </authorList>
    </citation>
    <scope>NUCLEOTIDE SEQUENCE [LARGE SCALE GENOMIC DNA]</scope>
    <source>
        <strain evidence="1 2">LMG 4008</strain>
    </source>
</reference>
<proteinExistence type="predicted"/>
<keyword evidence="2" id="KW-1185">Reference proteome</keyword>
<evidence type="ECO:0000313" key="1">
    <source>
        <dbReference type="EMBL" id="KGD66758.1"/>
    </source>
</evidence>
<sequence>MNEFGQRRVNFNFERIKPNKDNQAYEIIDTTKLYKLIAIENRLQDENMKLEFKKNVDSNPKYLKFYANGRVGEFRNINLNNVESYNPKKAESNLYQFKNKKFIIQSYFVNAQCGQCFVKQILRKNPNGEIEVLSGDFTYTYNPINISKDFLIYKPDW</sequence>
<name>A0A095TWM1_9FLAO</name>
<comment type="caution">
    <text evidence="1">The sequence shown here is derived from an EMBL/GenBank/DDBJ whole genome shotgun (WGS) entry which is preliminary data.</text>
</comment>
<accession>A0A095TWM1</accession>